<dbReference type="EMBL" id="BAAALM010000016">
    <property type="protein sequence ID" value="GAA1217224.1"/>
    <property type="molecule type" value="Genomic_DNA"/>
</dbReference>
<evidence type="ECO:0000313" key="3">
    <source>
        <dbReference type="Proteomes" id="UP001500467"/>
    </source>
</evidence>
<keyword evidence="3" id="KW-1185">Reference proteome</keyword>
<feature type="transmembrane region" description="Helical" evidence="1">
    <location>
        <begin position="101"/>
        <end position="126"/>
    </location>
</feature>
<gene>
    <name evidence="2" type="ORF">GCM10009675_44510</name>
</gene>
<evidence type="ECO:0000313" key="2">
    <source>
        <dbReference type="EMBL" id="GAA1217224.1"/>
    </source>
</evidence>
<feature type="transmembrane region" description="Helical" evidence="1">
    <location>
        <begin position="132"/>
        <end position="153"/>
    </location>
</feature>
<sequence>MTESNNSVDGQAVGGVEGADRTAGAGRSPHAQQVIRLADNMLRIAVWPAAGTVVLGAVVATVWVGLTGLWGALVGGVLGFSSSLVTLWLMRKTSGMQPMAVMAVSLGGYILKLLVLFAAMTLLGGISALHSYALAFTFLAVVLVWAGSEVLAFQRTKIPTIIPESSS</sequence>
<organism evidence="2 3">
    <name type="scientific">Prauserella alba</name>
    <dbReference type="NCBI Taxonomy" id="176898"/>
    <lineage>
        <taxon>Bacteria</taxon>
        <taxon>Bacillati</taxon>
        <taxon>Actinomycetota</taxon>
        <taxon>Actinomycetes</taxon>
        <taxon>Pseudonocardiales</taxon>
        <taxon>Pseudonocardiaceae</taxon>
        <taxon>Prauserella</taxon>
    </lineage>
</organism>
<protein>
    <recommendedName>
        <fullName evidence="4">ATP synthase protein I</fullName>
    </recommendedName>
</protein>
<accession>A0ABN1VMT1</accession>
<evidence type="ECO:0008006" key="4">
    <source>
        <dbReference type="Google" id="ProtNLM"/>
    </source>
</evidence>
<name>A0ABN1VMT1_9PSEU</name>
<proteinExistence type="predicted"/>
<keyword evidence="1" id="KW-0812">Transmembrane</keyword>
<keyword evidence="1" id="KW-0472">Membrane</keyword>
<reference evidence="2 3" key="1">
    <citation type="journal article" date="2019" name="Int. J. Syst. Evol. Microbiol.">
        <title>The Global Catalogue of Microorganisms (GCM) 10K type strain sequencing project: providing services to taxonomists for standard genome sequencing and annotation.</title>
        <authorList>
            <consortium name="The Broad Institute Genomics Platform"/>
            <consortium name="The Broad Institute Genome Sequencing Center for Infectious Disease"/>
            <person name="Wu L."/>
            <person name="Ma J."/>
        </authorList>
    </citation>
    <scope>NUCLEOTIDE SEQUENCE [LARGE SCALE GENOMIC DNA]</scope>
    <source>
        <strain evidence="2 3">JCM 13022</strain>
    </source>
</reference>
<keyword evidence="1" id="KW-1133">Transmembrane helix</keyword>
<feature type="transmembrane region" description="Helical" evidence="1">
    <location>
        <begin position="69"/>
        <end position="89"/>
    </location>
</feature>
<dbReference type="RefSeq" id="WP_253855447.1">
    <property type="nucleotide sequence ID" value="NZ_BAAALM010000016.1"/>
</dbReference>
<feature type="transmembrane region" description="Helical" evidence="1">
    <location>
        <begin position="44"/>
        <end position="63"/>
    </location>
</feature>
<dbReference type="Proteomes" id="UP001500467">
    <property type="component" value="Unassembled WGS sequence"/>
</dbReference>
<evidence type="ECO:0000256" key="1">
    <source>
        <dbReference type="SAM" id="Phobius"/>
    </source>
</evidence>
<comment type="caution">
    <text evidence="2">The sequence shown here is derived from an EMBL/GenBank/DDBJ whole genome shotgun (WGS) entry which is preliminary data.</text>
</comment>